<gene>
    <name evidence="1" type="ORF">C8D88_1011375</name>
</gene>
<dbReference type="Proteomes" id="UP000246005">
    <property type="component" value="Unassembled WGS sequence"/>
</dbReference>
<dbReference type="RefSeq" id="WP_109631880.1">
    <property type="nucleotide sequence ID" value="NZ_QGHB01000001.1"/>
</dbReference>
<evidence type="ECO:0000313" key="2">
    <source>
        <dbReference type="Proteomes" id="UP000246005"/>
    </source>
</evidence>
<dbReference type="AlphaFoldDB" id="A0A316IDI1"/>
<accession>A0A316IDI1</accession>
<comment type="caution">
    <text evidence="1">The sequence shown here is derived from an EMBL/GenBank/DDBJ whole genome shotgun (WGS) entry which is preliminary data.</text>
</comment>
<protein>
    <submittedName>
        <fullName evidence="1">Uncharacterized protein</fullName>
    </submittedName>
</protein>
<evidence type="ECO:0000313" key="1">
    <source>
        <dbReference type="EMBL" id="PWK91341.1"/>
    </source>
</evidence>
<name>A0A316IDI1_9PSEU</name>
<proteinExistence type="predicted"/>
<organism evidence="1 2">
    <name type="scientific">Lentzea atacamensis</name>
    <dbReference type="NCBI Taxonomy" id="531938"/>
    <lineage>
        <taxon>Bacteria</taxon>
        <taxon>Bacillati</taxon>
        <taxon>Actinomycetota</taxon>
        <taxon>Actinomycetes</taxon>
        <taxon>Pseudonocardiales</taxon>
        <taxon>Pseudonocardiaceae</taxon>
        <taxon>Lentzea</taxon>
    </lineage>
</organism>
<reference evidence="1 2" key="1">
    <citation type="submission" date="2018-05" db="EMBL/GenBank/DDBJ databases">
        <title>Genomic Encyclopedia of Type Strains, Phase IV (KMG-IV): sequencing the most valuable type-strain genomes for metagenomic binning, comparative biology and taxonomic classification.</title>
        <authorList>
            <person name="Goeker M."/>
        </authorList>
    </citation>
    <scope>NUCLEOTIDE SEQUENCE [LARGE SCALE GENOMIC DNA]</scope>
    <source>
        <strain evidence="1 2">DSM 45480</strain>
    </source>
</reference>
<sequence length="151" mass="17482">MNPMMTTMFESVPSQRQSEEVIEVPAVPESVSAVERYKEIIAIATDAATRQRKLDEVRCAELAERIAQTQHQIAEVRDRERVVRMGAALHWEQAVEQLWNERWLQMVTPPLPDESVPPRPQGEYNRAMDLAYQALEDSLAKRTLLRRKQKD</sequence>
<dbReference type="EMBL" id="QGHB01000001">
    <property type="protein sequence ID" value="PWK91341.1"/>
    <property type="molecule type" value="Genomic_DNA"/>
</dbReference>